<dbReference type="AlphaFoldDB" id="A0A928W0X4"/>
<dbReference type="HAMAP" id="MF_00104">
    <property type="entry name" value="RNase_III"/>
    <property type="match status" value="1"/>
</dbReference>
<dbReference type="EC" id="3.1.26.3" evidence="9"/>
<feature type="active site" evidence="9">
    <location>
        <position position="41"/>
    </location>
</feature>
<dbReference type="GO" id="GO:0005737">
    <property type="term" value="C:cytoplasm"/>
    <property type="evidence" value="ECO:0007669"/>
    <property type="project" value="UniProtKB-SubCell"/>
</dbReference>
<evidence type="ECO:0000256" key="4">
    <source>
        <dbReference type="ARBA" id="ARBA00022664"/>
    </source>
</evidence>
<dbReference type="Pfam" id="PF00035">
    <property type="entry name" value="dsrm"/>
    <property type="match status" value="1"/>
</dbReference>
<dbReference type="PANTHER" id="PTHR11207:SF0">
    <property type="entry name" value="RIBONUCLEASE 3"/>
    <property type="match status" value="1"/>
</dbReference>
<dbReference type="FunFam" id="1.10.1520.10:FF:000001">
    <property type="entry name" value="Ribonuclease 3"/>
    <property type="match status" value="1"/>
</dbReference>
<keyword evidence="9" id="KW-0460">Magnesium</keyword>
<evidence type="ECO:0000313" key="13">
    <source>
        <dbReference type="Proteomes" id="UP000621799"/>
    </source>
</evidence>
<dbReference type="GO" id="GO:0019843">
    <property type="term" value="F:rRNA binding"/>
    <property type="evidence" value="ECO:0007669"/>
    <property type="project" value="UniProtKB-KW"/>
</dbReference>
<dbReference type="GO" id="GO:0003725">
    <property type="term" value="F:double-stranded RNA binding"/>
    <property type="evidence" value="ECO:0007669"/>
    <property type="project" value="TreeGrafter"/>
</dbReference>
<keyword evidence="9" id="KW-0819">tRNA processing</keyword>
<dbReference type="InterPro" id="IPR000999">
    <property type="entry name" value="RNase_III_dom"/>
</dbReference>
<accession>A0A928W0X4</accession>
<evidence type="ECO:0000313" key="12">
    <source>
        <dbReference type="EMBL" id="MBE9041250.1"/>
    </source>
</evidence>
<feature type="binding site" evidence="9">
    <location>
        <position position="110"/>
    </location>
    <ligand>
        <name>Mg(2+)</name>
        <dbReference type="ChEBI" id="CHEBI:18420"/>
    </ligand>
</feature>
<dbReference type="GO" id="GO:0006397">
    <property type="term" value="P:mRNA processing"/>
    <property type="evidence" value="ECO:0007669"/>
    <property type="project" value="UniProtKB-UniRule"/>
</dbReference>
<evidence type="ECO:0000256" key="3">
    <source>
        <dbReference type="ARBA" id="ARBA00022552"/>
    </source>
</evidence>
<dbReference type="InterPro" id="IPR036389">
    <property type="entry name" value="RNase_III_sf"/>
</dbReference>
<dbReference type="GO" id="GO:0006364">
    <property type="term" value="P:rRNA processing"/>
    <property type="evidence" value="ECO:0007669"/>
    <property type="project" value="UniProtKB-UniRule"/>
</dbReference>
<organism evidence="12 13">
    <name type="scientific">Zarconia navalis LEGE 11467</name>
    <dbReference type="NCBI Taxonomy" id="1828826"/>
    <lineage>
        <taxon>Bacteria</taxon>
        <taxon>Bacillati</taxon>
        <taxon>Cyanobacteriota</taxon>
        <taxon>Cyanophyceae</taxon>
        <taxon>Oscillatoriophycideae</taxon>
        <taxon>Oscillatoriales</taxon>
        <taxon>Oscillatoriales incertae sedis</taxon>
        <taxon>Zarconia</taxon>
        <taxon>Zarconia navalis</taxon>
    </lineage>
</organism>
<sequence length="231" mass="25856">MSYLPPPIRDSQLLELALTHRSYVNEHPTETHNERLEFLGDAVLGFLVGELLYARYPQMSEAQLTRTRSALVDETQLGQLGREMGIGAIVRLGRGAELDGGRESPAILSDTFEALIAAYFLEAGIEAVRDYVGDVFTALVEQRMHSQSSGSLQSFIDSKNLFQQWVHAHFPDSYKPNPEYIIVKQTGPDHAKEFVAQVRVNDRVYGRGKGRRKQEAEKKAAEDALKQLGLL</sequence>
<feature type="binding site" evidence="9">
    <location>
        <position position="113"/>
    </location>
    <ligand>
        <name>Mg(2+)</name>
        <dbReference type="ChEBI" id="CHEBI:18420"/>
    </ligand>
</feature>
<keyword evidence="13" id="KW-1185">Reference proteome</keyword>
<reference evidence="12" key="1">
    <citation type="submission" date="2020-10" db="EMBL/GenBank/DDBJ databases">
        <authorList>
            <person name="Castelo-Branco R."/>
            <person name="Eusebio N."/>
            <person name="Adriana R."/>
            <person name="Vieira A."/>
            <person name="Brugerolle De Fraissinette N."/>
            <person name="Rezende De Castro R."/>
            <person name="Schneider M.P."/>
            <person name="Vasconcelos V."/>
            <person name="Leao P.N."/>
        </authorList>
    </citation>
    <scope>NUCLEOTIDE SEQUENCE</scope>
    <source>
        <strain evidence="12">LEGE 11467</strain>
    </source>
</reference>
<feature type="binding site" evidence="9">
    <location>
        <position position="37"/>
    </location>
    <ligand>
        <name>Mg(2+)</name>
        <dbReference type="ChEBI" id="CHEBI:18420"/>
    </ligand>
</feature>
<dbReference type="GO" id="GO:0004525">
    <property type="term" value="F:ribonuclease III activity"/>
    <property type="evidence" value="ECO:0007669"/>
    <property type="project" value="UniProtKB-UniRule"/>
</dbReference>
<evidence type="ECO:0000256" key="8">
    <source>
        <dbReference type="ARBA" id="ARBA00022884"/>
    </source>
</evidence>
<dbReference type="CDD" id="cd10845">
    <property type="entry name" value="DSRM_RNAse_III_family"/>
    <property type="match status" value="1"/>
</dbReference>
<feature type="domain" description="RNase III" evidence="11">
    <location>
        <begin position="1"/>
        <end position="124"/>
    </location>
</feature>
<keyword evidence="8 9" id="KW-0694">RNA-binding</keyword>
<dbReference type="GO" id="GO:0008033">
    <property type="term" value="P:tRNA processing"/>
    <property type="evidence" value="ECO:0007669"/>
    <property type="project" value="UniProtKB-KW"/>
</dbReference>
<dbReference type="GO" id="GO:0010468">
    <property type="term" value="P:regulation of gene expression"/>
    <property type="evidence" value="ECO:0007669"/>
    <property type="project" value="TreeGrafter"/>
</dbReference>
<comment type="subcellular location">
    <subcellularLocation>
        <location evidence="9">Cytoplasm</location>
    </subcellularLocation>
</comment>
<keyword evidence="7 9" id="KW-0378">Hydrolase</keyword>
<dbReference type="SMART" id="SM00535">
    <property type="entry name" value="RIBOc"/>
    <property type="match status" value="1"/>
</dbReference>
<keyword evidence="3 9" id="KW-0698">rRNA processing</keyword>
<dbReference type="InterPro" id="IPR011907">
    <property type="entry name" value="RNase_III"/>
</dbReference>
<keyword evidence="9" id="KW-0699">rRNA-binding</keyword>
<evidence type="ECO:0000256" key="6">
    <source>
        <dbReference type="ARBA" id="ARBA00022759"/>
    </source>
</evidence>
<evidence type="ECO:0000256" key="5">
    <source>
        <dbReference type="ARBA" id="ARBA00022722"/>
    </source>
</evidence>
<dbReference type="PROSITE" id="PS50137">
    <property type="entry name" value="DS_RBD"/>
    <property type="match status" value="1"/>
</dbReference>
<dbReference type="PROSITE" id="PS00517">
    <property type="entry name" value="RNASE_3_1"/>
    <property type="match status" value="1"/>
</dbReference>
<evidence type="ECO:0000256" key="2">
    <source>
        <dbReference type="ARBA" id="ARBA00010183"/>
    </source>
</evidence>
<dbReference type="GO" id="GO:0046872">
    <property type="term" value="F:metal ion binding"/>
    <property type="evidence" value="ECO:0007669"/>
    <property type="project" value="UniProtKB-KW"/>
</dbReference>
<dbReference type="Gene3D" id="3.30.160.20">
    <property type="match status" value="1"/>
</dbReference>
<dbReference type="InterPro" id="IPR014720">
    <property type="entry name" value="dsRBD_dom"/>
</dbReference>
<keyword evidence="9" id="KW-0479">Metal-binding</keyword>
<gene>
    <name evidence="9 12" type="primary">rnc</name>
    <name evidence="12" type="ORF">IQ235_10710</name>
</gene>
<comment type="function">
    <text evidence="9">Digests double-stranded RNA. Involved in the processing of primary rRNA transcript to yield the immediate precursors to the large and small rRNAs (23S and 16S). Processes some mRNAs, and tRNAs when they are encoded in the rRNA operon. Processes pre-crRNA and tracrRNA of type II CRISPR loci if present in the organism.</text>
</comment>
<proteinExistence type="inferred from homology"/>
<keyword evidence="6 9" id="KW-0255">Endonuclease</keyword>
<keyword evidence="4 9" id="KW-0507">mRNA processing</keyword>
<keyword evidence="5 9" id="KW-0540">Nuclease</keyword>
<dbReference type="Gene3D" id="1.10.1520.10">
    <property type="entry name" value="Ribonuclease III domain"/>
    <property type="match status" value="1"/>
</dbReference>
<dbReference type="NCBIfam" id="TIGR02191">
    <property type="entry name" value="RNaseIII"/>
    <property type="match status" value="1"/>
</dbReference>
<name>A0A928W0X4_9CYAN</name>
<dbReference type="SUPFAM" id="SSF54768">
    <property type="entry name" value="dsRNA-binding domain-like"/>
    <property type="match status" value="1"/>
</dbReference>
<feature type="domain" description="DRBM" evidence="10">
    <location>
        <begin position="157"/>
        <end position="230"/>
    </location>
</feature>
<evidence type="ECO:0000259" key="11">
    <source>
        <dbReference type="PROSITE" id="PS50142"/>
    </source>
</evidence>
<evidence type="ECO:0000256" key="9">
    <source>
        <dbReference type="HAMAP-Rule" id="MF_00104"/>
    </source>
</evidence>
<dbReference type="Proteomes" id="UP000621799">
    <property type="component" value="Unassembled WGS sequence"/>
</dbReference>
<evidence type="ECO:0000259" key="10">
    <source>
        <dbReference type="PROSITE" id="PS50137"/>
    </source>
</evidence>
<dbReference type="SUPFAM" id="SSF69065">
    <property type="entry name" value="RNase III domain-like"/>
    <property type="match status" value="1"/>
</dbReference>
<evidence type="ECO:0000256" key="7">
    <source>
        <dbReference type="ARBA" id="ARBA00022801"/>
    </source>
</evidence>
<evidence type="ECO:0000256" key="1">
    <source>
        <dbReference type="ARBA" id="ARBA00000109"/>
    </source>
</evidence>
<comment type="subunit">
    <text evidence="9">Homodimer.</text>
</comment>
<dbReference type="RefSeq" id="WP_264321470.1">
    <property type="nucleotide sequence ID" value="NZ_JADEXN010000170.1"/>
</dbReference>
<feature type="active site" evidence="9">
    <location>
        <position position="113"/>
    </location>
</feature>
<dbReference type="PROSITE" id="PS50142">
    <property type="entry name" value="RNASE_3_2"/>
    <property type="match status" value="1"/>
</dbReference>
<dbReference type="CDD" id="cd00593">
    <property type="entry name" value="RIBOc"/>
    <property type="match status" value="1"/>
</dbReference>
<protein>
    <recommendedName>
        <fullName evidence="9">Ribonuclease 3</fullName>
        <ecNumber evidence="9">3.1.26.3</ecNumber>
    </recommendedName>
    <alternativeName>
        <fullName evidence="9">Ribonuclease III</fullName>
        <shortName evidence="9">RNase III</shortName>
    </alternativeName>
</protein>
<dbReference type="SMART" id="SM00358">
    <property type="entry name" value="DSRM"/>
    <property type="match status" value="1"/>
</dbReference>
<dbReference type="EMBL" id="JADEXN010000170">
    <property type="protein sequence ID" value="MBE9041250.1"/>
    <property type="molecule type" value="Genomic_DNA"/>
</dbReference>
<comment type="catalytic activity">
    <reaction evidence="1 9">
        <text>Endonucleolytic cleavage to 5'-phosphomonoester.</text>
        <dbReference type="EC" id="3.1.26.3"/>
    </reaction>
</comment>
<comment type="caution">
    <text evidence="12">The sequence shown here is derived from an EMBL/GenBank/DDBJ whole genome shotgun (WGS) entry which is preliminary data.</text>
</comment>
<dbReference type="Pfam" id="PF14622">
    <property type="entry name" value="Ribonucleas_3_3"/>
    <property type="match status" value="1"/>
</dbReference>
<keyword evidence="9" id="KW-0963">Cytoplasm</keyword>
<comment type="cofactor">
    <cofactor evidence="9">
        <name>Mg(2+)</name>
        <dbReference type="ChEBI" id="CHEBI:18420"/>
    </cofactor>
</comment>
<dbReference type="PANTHER" id="PTHR11207">
    <property type="entry name" value="RIBONUCLEASE III"/>
    <property type="match status" value="1"/>
</dbReference>
<comment type="similarity">
    <text evidence="2">Belongs to the ribonuclease III family.</text>
</comment>